<sequence length="133" mass="13733">PREREERRARVAEAGAAGTRSAGLLRAGASSRSTAPGVTCWSLPAREENVAALRDAPDPGLGAVAGSPGLQRGWGRFLHAGPESGAPDPRVFLLRGPPGPVPSPGADFSPLPGRHPGRPAFFWKPCQKAAACP</sequence>
<feature type="non-terminal residue" evidence="2">
    <location>
        <position position="133"/>
    </location>
</feature>
<organism evidence="2 3">
    <name type="scientific">Pan troglodytes</name>
    <name type="common">Chimpanzee</name>
    <dbReference type="NCBI Taxonomy" id="9598"/>
    <lineage>
        <taxon>Eukaryota</taxon>
        <taxon>Metazoa</taxon>
        <taxon>Chordata</taxon>
        <taxon>Craniata</taxon>
        <taxon>Vertebrata</taxon>
        <taxon>Euteleostomi</taxon>
        <taxon>Mammalia</taxon>
        <taxon>Eutheria</taxon>
        <taxon>Euarchontoglires</taxon>
        <taxon>Primates</taxon>
        <taxon>Haplorrhini</taxon>
        <taxon>Catarrhini</taxon>
        <taxon>Hominidae</taxon>
        <taxon>Pan</taxon>
    </lineage>
</organism>
<accession>A0A2J8PXB5</accession>
<proteinExistence type="predicted"/>
<reference evidence="2 3" key="1">
    <citation type="submission" date="2017-12" db="EMBL/GenBank/DDBJ databases">
        <title>High-resolution comparative analysis of great ape genomes.</title>
        <authorList>
            <person name="Pollen A."/>
            <person name="Hastie A."/>
            <person name="Hormozdiari F."/>
            <person name="Dougherty M."/>
            <person name="Liu R."/>
            <person name="Chaisson M."/>
            <person name="Hoppe E."/>
            <person name="Hill C."/>
            <person name="Pang A."/>
            <person name="Hillier L."/>
            <person name="Baker C."/>
            <person name="Armstrong J."/>
            <person name="Shendure J."/>
            <person name="Paten B."/>
            <person name="Wilson R."/>
            <person name="Chao H."/>
            <person name="Schneider V."/>
            <person name="Ventura M."/>
            <person name="Kronenberg Z."/>
            <person name="Murali S."/>
            <person name="Gordon D."/>
            <person name="Cantsilieris S."/>
            <person name="Munson K."/>
            <person name="Nelson B."/>
            <person name="Raja A."/>
            <person name="Underwood J."/>
            <person name="Diekhans M."/>
            <person name="Fiddes I."/>
            <person name="Haussler D."/>
            <person name="Eichler E."/>
        </authorList>
    </citation>
    <scope>NUCLEOTIDE SEQUENCE [LARGE SCALE GENOMIC DNA]</scope>
    <source>
        <strain evidence="2">Yerkes chimp pedigree #C0471</strain>
    </source>
</reference>
<evidence type="ECO:0000313" key="2">
    <source>
        <dbReference type="EMBL" id="PNI88663.1"/>
    </source>
</evidence>
<feature type="region of interest" description="Disordered" evidence="1">
    <location>
        <begin position="75"/>
        <end position="114"/>
    </location>
</feature>
<gene>
    <name evidence="2" type="ORF">CK820_G0051885</name>
</gene>
<dbReference type="Proteomes" id="UP000236370">
    <property type="component" value="Unassembled WGS sequence"/>
</dbReference>
<name>A0A2J8PXB5_PANTR</name>
<feature type="non-terminal residue" evidence="2">
    <location>
        <position position="1"/>
    </location>
</feature>
<evidence type="ECO:0000256" key="1">
    <source>
        <dbReference type="SAM" id="MobiDB-lite"/>
    </source>
</evidence>
<feature type="region of interest" description="Disordered" evidence="1">
    <location>
        <begin position="1"/>
        <end position="37"/>
    </location>
</feature>
<comment type="caution">
    <text evidence="2">The sequence shown here is derived from an EMBL/GenBank/DDBJ whole genome shotgun (WGS) entry which is preliminary data.</text>
</comment>
<evidence type="ECO:0000313" key="3">
    <source>
        <dbReference type="Proteomes" id="UP000236370"/>
    </source>
</evidence>
<dbReference type="EMBL" id="NBAG03000121">
    <property type="protein sequence ID" value="PNI88663.1"/>
    <property type="molecule type" value="Genomic_DNA"/>
</dbReference>
<feature type="compositionally biased region" description="Basic and acidic residues" evidence="1">
    <location>
        <begin position="1"/>
        <end position="11"/>
    </location>
</feature>
<protein>
    <submittedName>
        <fullName evidence="2">C8orf82 isoform 4</fullName>
    </submittedName>
</protein>
<dbReference type="AlphaFoldDB" id="A0A2J8PXB5"/>